<dbReference type="PANTHER" id="PTHR34975">
    <property type="entry name" value="SPORE GERMINATION PROTEIN A2"/>
    <property type="match status" value="1"/>
</dbReference>
<feature type="transmembrane region" description="Helical" evidence="8">
    <location>
        <begin position="135"/>
        <end position="155"/>
    </location>
</feature>
<gene>
    <name evidence="9" type="ORF">GSM42_03985</name>
</gene>
<evidence type="ECO:0000256" key="7">
    <source>
        <dbReference type="ARBA" id="ARBA00023136"/>
    </source>
</evidence>
<comment type="similarity">
    <text evidence="2">Belongs to the amino acid-polyamine-organocation (APC) superfamily. Spore germination protein (SGP) (TC 2.A.3.9) family.</text>
</comment>
<keyword evidence="6 8" id="KW-1133">Transmembrane helix</keyword>
<feature type="transmembrane region" description="Helical" evidence="8">
    <location>
        <begin position="68"/>
        <end position="93"/>
    </location>
</feature>
<reference evidence="9 10" key="1">
    <citation type="submission" date="2019-12" db="EMBL/GenBank/DDBJ databases">
        <title>Whole-genome analyses of novel actinobacteria.</title>
        <authorList>
            <person name="Sahin N."/>
            <person name="Saygin H."/>
        </authorList>
    </citation>
    <scope>NUCLEOTIDE SEQUENCE [LARGE SCALE GENOMIC DNA]</scope>
    <source>
        <strain evidence="9 10">KC615</strain>
    </source>
</reference>
<evidence type="ECO:0000256" key="5">
    <source>
        <dbReference type="ARBA" id="ARBA00022692"/>
    </source>
</evidence>
<dbReference type="GO" id="GO:0016020">
    <property type="term" value="C:membrane"/>
    <property type="evidence" value="ECO:0007669"/>
    <property type="project" value="UniProtKB-SubCell"/>
</dbReference>
<organism evidence="9 10">
    <name type="scientific">Shimazuella alba</name>
    <dbReference type="NCBI Taxonomy" id="2690964"/>
    <lineage>
        <taxon>Bacteria</taxon>
        <taxon>Bacillati</taxon>
        <taxon>Bacillota</taxon>
        <taxon>Bacilli</taxon>
        <taxon>Bacillales</taxon>
        <taxon>Thermoactinomycetaceae</taxon>
        <taxon>Shimazuella</taxon>
    </lineage>
</organism>
<evidence type="ECO:0000256" key="8">
    <source>
        <dbReference type="SAM" id="Phobius"/>
    </source>
</evidence>
<protein>
    <submittedName>
        <fullName evidence="9">GerAB/ArcD/ProY family transporter</fullName>
    </submittedName>
</protein>
<name>A0A6I4VSL1_9BACL</name>
<keyword evidence="7 8" id="KW-0472">Membrane</keyword>
<evidence type="ECO:0000256" key="3">
    <source>
        <dbReference type="ARBA" id="ARBA00022448"/>
    </source>
</evidence>
<dbReference type="Pfam" id="PF03845">
    <property type="entry name" value="Spore_permease"/>
    <property type="match status" value="1"/>
</dbReference>
<comment type="subcellular location">
    <subcellularLocation>
        <location evidence="1">Membrane</location>
        <topology evidence="1">Multi-pass membrane protein</topology>
    </subcellularLocation>
</comment>
<keyword evidence="10" id="KW-1185">Reference proteome</keyword>
<dbReference type="InterPro" id="IPR004761">
    <property type="entry name" value="Spore_GerAB"/>
</dbReference>
<keyword evidence="3" id="KW-0813">Transport</keyword>
<dbReference type="AlphaFoldDB" id="A0A6I4VSL1"/>
<evidence type="ECO:0000256" key="4">
    <source>
        <dbReference type="ARBA" id="ARBA00022544"/>
    </source>
</evidence>
<evidence type="ECO:0000256" key="1">
    <source>
        <dbReference type="ARBA" id="ARBA00004141"/>
    </source>
</evidence>
<comment type="caution">
    <text evidence="9">The sequence shown here is derived from an EMBL/GenBank/DDBJ whole genome shotgun (WGS) entry which is preliminary data.</text>
</comment>
<dbReference type="EMBL" id="WUUL01000002">
    <property type="protein sequence ID" value="MXQ52906.1"/>
    <property type="molecule type" value="Genomic_DNA"/>
</dbReference>
<sequence>MIVPFVYPQEKVKKSWVIGTIMGGLFVISFTAMTILVLGVNITSTILYPGWKLGMRVQLGDFFQKIQIAINMLSFFDLYCRMVICFYCSHVGLVQLFKIKNSRSFILPLGILLVLLAKLVATDTSYLFSLDRYKPFLDFFFALVPALLLLIIGKIKQKKEKISFR</sequence>
<feature type="transmembrane region" description="Helical" evidence="8">
    <location>
        <begin position="21"/>
        <end position="48"/>
    </location>
</feature>
<keyword evidence="5 8" id="KW-0812">Transmembrane</keyword>
<keyword evidence="4" id="KW-0309">Germination</keyword>
<dbReference type="Proteomes" id="UP000430692">
    <property type="component" value="Unassembled WGS sequence"/>
</dbReference>
<evidence type="ECO:0000256" key="6">
    <source>
        <dbReference type="ARBA" id="ARBA00022989"/>
    </source>
</evidence>
<accession>A0A6I4VSL1</accession>
<dbReference type="PANTHER" id="PTHR34975:SF2">
    <property type="entry name" value="SPORE GERMINATION PROTEIN A2"/>
    <property type="match status" value="1"/>
</dbReference>
<evidence type="ECO:0000313" key="10">
    <source>
        <dbReference type="Proteomes" id="UP000430692"/>
    </source>
</evidence>
<dbReference type="GO" id="GO:0009847">
    <property type="term" value="P:spore germination"/>
    <property type="evidence" value="ECO:0007669"/>
    <property type="project" value="InterPro"/>
</dbReference>
<proteinExistence type="inferred from homology"/>
<evidence type="ECO:0000313" key="9">
    <source>
        <dbReference type="EMBL" id="MXQ52906.1"/>
    </source>
</evidence>
<evidence type="ECO:0000256" key="2">
    <source>
        <dbReference type="ARBA" id="ARBA00007998"/>
    </source>
</evidence>
<feature type="transmembrane region" description="Helical" evidence="8">
    <location>
        <begin position="105"/>
        <end position="129"/>
    </location>
</feature>